<protein>
    <submittedName>
        <fullName evidence="1">Uncharacterized protein</fullName>
    </submittedName>
</protein>
<evidence type="ECO:0000313" key="2">
    <source>
        <dbReference type="Proteomes" id="UP001059596"/>
    </source>
</evidence>
<accession>A0A9Q0BK48</accession>
<proteinExistence type="predicted"/>
<organism evidence="1 2">
    <name type="scientific">Drosophila gunungcola</name>
    <name type="common">fruit fly</name>
    <dbReference type="NCBI Taxonomy" id="103775"/>
    <lineage>
        <taxon>Eukaryota</taxon>
        <taxon>Metazoa</taxon>
        <taxon>Ecdysozoa</taxon>
        <taxon>Arthropoda</taxon>
        <taxon>Hexapoda</taxon>
        <taxon>Insecta</taxon>
        <taxon>Pterygota</taxon>
        <taxon>Neoptera</taxon>
        <taxon>Endopterygota</taxon>
        <taxon>Diptera</taxon>
        <taxon>Brachycera</taxon>
        <taxon>Muscomorpha</taxon>
        <taxon>Ephydroidea</taxon>
        <taxon>Drosophilidae</taxon>
        <taxon>Drosophila</taxon>
        <taxon>Sophophora</taxon>
    </lineage>
</organism>
<comment type="caution">
    <text evidence="1">The sequence shown here is derived from an EMBL/GenBank/DDBJ whole genome shotgun (WGS) entry which is preliminary data.</text>
</comment>
<name>A0A9Q0BK48_9MUSC</name>
<dbReference type="EMBL" id="JAMKOV010000036">
    <property type="protein sequence ID" value="KAI8035462.1"/>
    <property type="molecule type" value="Genomic_DNA"/>
</dbReference>
<evidence type="ECO:0000313" key="1">
    <source>
        <dbReference type="EMBL" id="KAI8035462.1"/>
    </source>
</evidence>
<keyword evidence="2" id="KW-1185">Reference proteome</keyword>
<reference evidence="1" key="1">
    <citation type="journal article" date="2023" name="Genome Biol. Evol.">
        <title>Long-read-based Genome Assembly of Drosophila gunungcola Reveals Fewer Chemosensory Genes in Flower-breeding Species.</title>
        <authorList>
            <person name="Negi A."/>
            <person name="Liao B.Y."/>
            <person name="Yeh S.D."/>
        </authorList>
    </citation>
    <scope>NUCLEOTIDE SEQUENCE</scope>
    <source>
        <strain evidence="1">Sukarami</strain>
    </source>
</reference>
<sequence>MRGMSRSNFHLLRKNKRKSFSNRLLEILLLIQKIILEIKAQIYMNLNRIEVHQTILLNMIPMTRILIMHLLIAKINQISVKNYKNGTIIMMRLEINLMHF</sequence>
<gene>
    <name evidence="1" type="ORF">M5D96_011749</name>
</gene>
<dbReference type="AlphaFoldDB" id="A0A9Q0BK48"/>
<dbReference type="Proteomes" id="UP001059596">
    <property type="component" value="Unassembled WGS sequence"/>
</dbReference>